<feature type="compositionally biased region" description="Gly residues" evidence="1">
    <location>
        <begin position="47"/>
        <end position="57"/>
    </location>
</feature>
<feature type="compositionally biased region" description="Low complexity" evidence="1">
    <location>
        <begin position="217"/>
        <end position="234"/>
    </location>
</feature>
<sequence>MRALAAAADSGRARGGHDDDEELGNGREDSRAQNFEDDRGTHRGLCLGSGSGSGGHAGQRSTTEDGQSRDSRLISTSGGQKPGLLHEILPEDVLILLQTKTRGTLALPSIAIARPHYIERAHLSQPLRRNDGGGAVAEGGLDKELFLPAEILEAPAAALVVALCNSSSSNNTRCMNRMQQQHQYHRFCKLVHLSAPSGFPGFPGTPRLLFPLPQALPQAAQASSPARQNSSAPAGADQAGAHPRTHRPTRSGMAKRVRRVLLVDLSTARAATGWPFTPRPPQPPWPFYASLPACHCQPSWSGGSCTSPCTPKRLPFPVRWTRGPSQRESHFLLHPRPSTLQPFNASPVMAGRLAARWVPACHAGQGGSRGTRATGGQGDKGTGGQGEGLWPSVCYSALSLTPSLTLALSSPMSFSFDISPGPGMAAC</sequence>
<evidence type="ECO:0000313" key="2">
    <source>
        <dbReference type="EMBL" id="CBX99640.1"/>
    </source>
</evidence>
<feature type="region of interest" description="Disordered" evidence="1">
    <location>
        <begin position="364"/>
        <end position="385"/>
    </location>
</feature>
<reference evidence="3" key="1">
    <citation type="journal article" date="2011" name="Nat. Commun.">
        <title>Effector diversification within compartments of the Leptosphaeria maculans genome affected by Repeat-Induced Point mutations.</title>
        <authorList>
            <person name="Rouxel T."/>
            <person name="Grandaubert J."/>
            <person name="Hane J.K."/>
            <person name="Hoede C."/>
            <person name="van de Wouw A.P."/>
            <person name="Couloux A."/>
            <person name="Dominguez V."/>
            <person name="Anthouard V."/>
            <person name="Bally P."/>
            <person name="Bourras S."/>
            <person name="Cozijnsen A.J."/>
            <person name="Ciuffetti L.M."/>
            <person name="Degrave A."/>
            <person name="Dilmaghani A."/>
            <person name="Duret L."/>
            <person name="Fudal I."/>
            <person name="Goodwin S.B."/>
            <person name="Gout L."/>
            <person name="Glaser N."/>
            <person name="Linglin J."/>
            <person name="Kema G.H.J."/>
            <person name="Lapalu N."/>
            <person name="Lawrence C.B."/>
            <person name="May K."/>
            <person name="Meyer M."/>
            <person name="Ollivier B."/>
            <person name="Poulain J."/>
            <person name="Schoch C.L."/>
            <person name="Simon A."/>
            <person name="Spatafora J.W."/>
            <person name="Stachowiak A."/>
            <person name="Turgeon B.G."/>
            <person name="Tyler B.M."/>
            <person name="Vincent D."/>
            <person name="Weissenbach J."/>
            <person name="Amselem J."/>
            <person name="Quesneville H."/>
            <person name="Oliver R.P."/>
            <person name="Wincker P."/>
            <person name="Balesdent M.-H."/>
            <person name="Howlett B.J."/>
        </authorList>
    </citation>
    <scope>NUCLEOTIDE SEQUENCE [LARGE SCALE GENOMIC DNA]</scope>
    <source>
        <strain evidence="3">JN3 / isolate v23.1.3 / race Av1-4-5-6-7-8</strain>
    </source>
</reference>
<dbReference type="AlphaFoldDB" id="E5A7P5"/>
<dbReference type="VEuPathDB" id="FungiDB:LEMA_P088790.1"/>
<gene>
    <name evidence="2" type="ORF">LEMA_P088790.1</name>
</gene>
<dbReference type="HOGENOM" id="CLU_642617_0_0_1"/>
<feature type="compositionally biased region" description="Basic and acidic residues" evidence="1">
    <location>
        <begin position="62"/>
        <end position="72"/>
    </location>
</feature>
<evidence type="ECO:0000256" key="1">
    <source>
        <dbReference type="SAM" id="MobiDB-lite"/>
    </source>
</evidence>
<feature type="compositionally biased region" description="Basic and acidic residues" evidence="1">
    <location>
        <begin position="24"/>
        <end position="41"/>
    </location>
</feature>
<feature type="compositionally biased region" description="Basic residues" evidence="1">
    <location>
        <begin position="243"/>
        <end position="255"/>
    </location>
</feature>
<dbReference type="InParanoid" id="E5A7P5"/>
<accession>E5A7P5</accession>
<dbReference type="Proteomes" id="UP000002668">
    <property type="component" value="Genome"/>
</dbReference>
<name>E5A7P5_LEPMJ</name>
<protein>
    <submittedName>
        <fullName evidence="2">Uncharacterized protein</fullName>
    </submittedName>
</protein>
<dbReference type="EMBL" id="FP929136">
    <property type="protein sequence ID" value="CBX99640.1"/>
    <property type="molecule type" value="Genomic_DNA"/>
</dbReference>
<proteinExistence type="predicted"/>
<evidence type="ECO:0000313" key="3">
    <source>
        <dbReference type="Proteomes" id="UP000002668"/>
    </source>
</evidence>
<organism evidence="2 3">
    <name type="scientific">Leptosphaeria maculans (strain JN3 / isolate v23.1.3 / race Av1-4-5-6-7-8)</name>
    <name type="common">Blackleg fungus</name>
    <name type="synonym">Phoma lingam</name>
    <dbReference type="NCBI Taxonomy" id="985895"/>
    <lineage>
        <taxon>Eukaryota</taxon>
        <taxon>Fungi</taxon>
        <taxon>Dikarya</taxon>
        <taxon>Ascomycota</taxon>
        <taxon>Pezizomycotina</taxon>
        <taxon>Dothideomycetes</taxon>
        <taxon>Pleosporomycetidae</taxon>
        <taxon>Pleosporales</taxon>
        <taxon>Pleosporineae</taxon>
        <taxon>Leptosphaeriaceae</taxon>
        <taxon>Plenodomus</taxon>
        <taxon>Plenodomus lingam/Leptosphaeria maculans species complex</taxon>
    </lineage>
</organism>
<feature type="compositionally biased region" description="Low complexity" evidence="1">
    <location>
        <begin position="1"/>
        <end position="10"/>
    </location>
</feature>
<feature type="region of interest" description="Disordered" evidence="1">
    <location>
        <begin position="217"/>
        <end position="255"/>
    </location>
</feature>
<feature type="region of interest" description="Disordered" evidence="1">
    <location>
        <begin position="1"/>
        <end position="82"/>
    </location>
</feature>
<keyword evidence="3" id="KW-1185">Reference proteome</keyword>